<keyword evidence="1" id="KW-0677">Repeat</keyword>
<dbReference type="AlphaFoldDB" id="A0A370TWI5"/>
<dbReference type="PANTHER" id="PTHR10039">
    <property type="entry name" value="AMELOGENIN"/>
    <property type="match status" value="1"/>
</dbReference>
<dbReference type="InterPro" id="IPR031352">
    <property type="entry name" value="SesA"/>
</dbReference>
<dbReference type="PROSITE" id="PS50837">
    <property type="entry name" value="NACHT"/>
    <property type="match status" value="1"/>
</dbReference>
<dbReference type="STRING" id="2656787.A0A370TWI5"/>
<evidence type="ECO:0000313" key="6">
    <source>
        <dbReference type="Proteomes" id="UP000254866"/>
    </source>
</evidence>
<evidence type="ECO:0000256" key="1">
    <source>
        <dbReference type="ARBA" id="ARBA00022737"/>
    </source>
</evidence>
<keyword evidence="3" id="KW-0472">Membrane</keyword>
<dbReference type="Gene3D" id="3.40.50.300">
    <property type="entry name" value="P-loop containing nucleotide triphosphate hydrolases"/>
    <property type="match status" value="1"/>
</dbReference>
<dbReference type="GeneID" id="43597081"/>
<evidence type="ECO:0000256" key="2">
    <source>
        <dbReference type="SAM" id="MobiDB-lite"/>
    </source>
</evidence>
<proteinExistence type="predicted"/>
<dbReference type="PANTHER" id="PTHR10039:SF14">
    <property type="entry name" value="NACHT DOMAIN-CONTAINING PROTEIN"/>
    <property type="match status" value="1"/>
</dbReference>
<dbReference type="Proteomes" id="UP000254866">
    <property type="component" value="Unassembled WGS sequence"/>
</dbReference>
<feature type="transmembrane region" description="Helical" evidence="3">
    <location>
        <begin position="1012"/>
        <end position="1033"/>
    </location>
</feature>
<dbReference type="OrthoDB" id="538223at2759"/>
<dbReference type="InterPro" id="IPR056884">
    <property type="entry name" value="NPHP3-like_N"/>
</dbReference>
<evidence type="ECO:0000256" key="3">
    <source>
        <dbReference type="SAM" id="Phobius"/>
    </source>
</evidence>
<feature type="transmembrane region" description="Helical" evidence="3">
    <location>
        <begin position="1039"/>
        <end position="1059"/>
    </location>
</feature>
<accession>A0A370TWI5</accession>
<dbReference type="Pfam" id="PF24883">
    <property type="entry name" value="NPHP3_N"/>
    <property type="match status" value="1"/>
</dbReference>
<dbReference type="SUPFAM" id="SSF52540">
    <property type="entry name" value="P-loop containing nucleoside triphosphate hydrolases"/>
    <property type="match status" value="1"/>
</dbReference>
<keyword evidence="3" id="KW-1133">Transmembrane helix</keyword>
<dbReference type="InterPro" id="IPR007111">
    <property type="entry name" value="NACHT_NTPase"/>
</dbReference>
<evidence type="ECO:0000259" key="4">
    <source>
        <dbReference type="PROSITE" id="PS50837"/>
    </source>
</evidence>
<gene>
    <name evidence="5" type="ORF">BP5553_04232</name>
</gene>
<feature type="domain" description="NACHT" evidence="4">
    <location>
        <begin position="332"/>
        <end position="481"/>
    </location>
</feature>
<comment type="caution">
    <text evidence="5">The sequence shown here is derived from an EMBL/GenBank/DDBJ whole genome shotgun (WGS) entry which is preliminary data.</text>
</comment>
<feature type="region of interest" description="Disordered" evidence="2">
    <location>
        <begin position="780"/>
        <end position="799"/>
    </location>
</feature>
<reference evidence="5 6" key="1">
    <citation type="journal article" date="2018" name="IMA Fungus">
        <title>IMA Genome-F 9: Draft genome sequence of Annulohypoxylon stygium, Aspergillus mulundensis, Berkeleyomyces basicola (syn. Thielaviopsis basicola), Ceratocystis smalleyi, two Cercospora beticola strains, Coleophoma cylindrospora, Fusarium fracticaudum, Phialophora cf. hyalina, and Morchella septimelata.</title>
        <authorList>
            <person name="Wingfield B.D."/>
            <person name="Bills G.F."/>
            <person name="Dong Y."/>
            <person name="Huang W."/>
            <person name="Nel W.J."/>
            <person name="Swalarsk-Parry B.S."/>
            <person name="Vaghefi N."/>
            <person name="Wilken P.M."/>
            <person name="An Z."/>
            <person name="de Beer Z.W."/>
            <person name="De Vos L."/>
            <person name="Chen L."/>
            <person name="Duong T.A."/>
            <person name="Gao Y."/>
            <person name="Hammerbacher A."/>
            <person name="Kikkert J.R."/>
            <person name="Li Y."/>
            <person name="Li H."/>
            <person name="Li K."/>
            <person name="Li Q."/>
            <person name="Liu X."/>
            <person name="Ma X."/>
            <person name="Naidoo K."/>
            <person name="Pethybridge S.J."/>
            <person name="Sun J."/>
            <person name="Steenkamp E.T."/>
            <person name="van der Nest M.A."/>
            <person name="van Wyk S."/>
            <person name="Wingfield M.J."/>
            <person name="Xiong C."/>
            <person name="Yue Q."/>
            <person name="Zhang X."/>
        </authorList>
    </citation>
    <scope>NUCLEOTIDE SEQUENCE [LARGE SCALE GENOMIC DNA]</scope>
    <source>
        <strain evidence="5 6">BP 5553</strain>
    </source>
</reference>
<dbReference type="RefSeq" id="XP_031872548.1">
    <property type="nucleotide sequence ID" value="XM_032012855.1"/>
</dbReference>
<organism evidence="5 6">
    <name type="scientific">Venustampulla echinocandica</name>
    <dbReference type="NCBI Taxonomy" id="2656787"/>
    <lineage>
        <taxon>Eukaryota</taxon>
        <taxon>Fungi</taxon>
        <taxon>Dikarya</taxon>
        <taxon>Ascomycota</taxon>
        <taxon>Pezizomycotina</taxon>
        <taxon>Leotiomycetes</taxon>
        <taxon>Helotiales</taxon>
        <taxon>Pleuroascaceae</taxon>
        <taxon>Venustampulla</taxon>
    </lineage>
</organism>
<name>A0A370TWI5_9HELO</name>
<protein>
    <recommendedName>
        <fullName evidence="4">NACHT domain-containing protein</fullName>
    </recommendedName>
</protein>
<dbReference type="EMBL" id="NPIC01000002">
    <property type="protein sequence ID" value="RDL39892.1"/>
    <property type="molecule type" value="Genomic_DNA"/>
</dbReference>
<keyword evidence="3" id="KW-0812">Transmembrane</keyword>
<dbReference type="InterPro" id="IPR027417">
    <property type="entry name" value="P-loop_NTPase"/>
</dbReference>
<dbReference type="Pfam" id="PF17107">
    <property type="entry name" value="SesA"/>
    <property type="match status" value="1"/>
</dbReference>
<evidence type="ECO:0000313" key="5">
    <source>
        <dbReference type="EMBL" id="RDL39892.1"/>
    </source>
</evidence>
<sequence length="1065" mass="118672">MLSTKTGSIVGLISGVISIIEATKTLYDVTKDAKDQREAFRQAAAPLPLVIEVLHSAKQRAQTLDEVAQETLEPILESCKAKAKKLKKIFQRVIPKDDDKQYDRYTKALDALGKGDKVEYLMEGLLKDIQVLACETLIGTATDAQVKEIDEAIKTMKEMPSLAAEDEAEGFGMRLGKYPYSNMFSMPRFRHLVPIGDLGSSDQSESLVGFFNGAQVKESEEAIKAVKELPSPLTDEARGLDTNLWSCVNINKPRRDIVPNYNDGGFTNEFLALQMPLLTGLSPEQIITVGGTTDPRDDKKRIEKTNGGVLENSYRWILSSAEFLRWCHDKSRLLYIKGNPGKGKTMLLCGIVNEMSPSTRLRDKDSTTLLSYFFCQVTDSRLNNATAVLRGLIYLLIDQQPSLVSHVLKQYGQGAKRPFEGLNAWKPLSVVFENILQDPGLKSTYLVVDALDECETDLPKFLNLVVQSASTSSRVKWIVSSCNKPDIEAQLRLNDTQVRLSLELNSAHVSRAVKMFIDFKVSQLPFIVDDSTLQEQVRDQIYAKANGTFLWAALVLKELERVESWNVLDVLREFPPELDPLYERMIRQIQPLQRNDPELCRLVLCTMALSYRPLLLLELETRSGLPKQISNNLENVKRVVDKCRSFLTMQEDHVYFVHPSAKDFLLGKALNEMLPSSTSALSLNPVGVGRAAEREVENSSLPNILYRLHLGMLRLLRPRLDAGHRRLEWQCNCGMPLYGDFRGDNNEIDKLVMEMQAHGFLVTQSGHGATRLLADSRQTTASNSAPLAPPISNTSQATRSSSIYTSQGVGVMPNTTVGGIDTAAFQSTSTGAGRKFVALCVSSGPFKKTYDEVDISSIPKDTQMFRGFKLAYEACRSSRMNVIRKWLIKPVNINYTQFAVGILKRVYPIAGPPDCTICAHAENKDDLVDMRRYERQPAASSLTHPPIPPDLFFHLWECPRGFTPAMQSMWLNRLPTKLYEKLDKVCLGTRPDGEIILGWGVLVIEGINKRSVLRWTGGILALAIVISTVYSAITGDVSSGFAIGALIVACWAVFVTSLCTEFQES</sequence>
<keyword evidence="6" id="KW-1185">Reference proteome</keyword>